<keyword evidence="3" id="KW-1185">Reference proteome</keyword>
<dbReference type="RefSeq" id="WP_066429239.1">
    <property type="nucleotide sequence ID" value="NZ_CP014227.1"/>
</dbReference>
<reference evidence="2 4" key="2">
    <citation type="submission" date="2017-06" db="EMBL/GenBank/DDBJ databases">
        <authorList>
            <consortium name="Pathogen Informatics"/>
        </authorList>
    </citation>
    <scope>NUCLEOTIDE SEQUENCE [LARGE SCALE GENOMIC DNA]</scope>
    <source>
        <strain evidence="2 4">NCTC12947</strain>
    </source>
</reference>
<gene>
    <name evidence="1" type="ORF">AXF12_06115</name>
    <name evidence="2" type="ORF">SAMEA44541418_00491</name>
</gene>
<dbReference type="Proteomes" id="UP000215539">
    <property type="component" value="Chromosome 1"/>
</dbReference>
<dbReference type="Proteomes" id="UP000065822">
    <property type="component" value="Chromosome"/>
</dbReference>
<dbReference type="EMBL" id="CP014227">
    <property type="protein sequence ID" value="AMD85130.1"/>
    <property type="molecule type" value="Genomic_DNA"/>
</dbReference>
<sequence length="218" mass="25075">MDCNTYLQNLPSVATLKALCKGKAVLDWIICGHEFEVYHTYNKCAEEEYDGAEAQWGHGFEDEDGTSLTFYFADNKACLILPSQSDESSKEGDDRAFEKRIPKVFLPYYQKNFNNADIPFVIWSVDGQSWQCAEHFPIEEEVTKFNAITADPELYKDWASEFLGDESYVKDDMSTQTITDIYNGKPLTEAMVLSLVSEVHDWSDLEAELNEIPYRYEF</sequence>
<evidence type="ECO:0000313" key="1">
    <source>
        <dbReference type="EMBL" id="AMD85130.1"/>
    </source>
</evidence>
<evidence type="ECO:0000313" key="3">
    <source>
        <dbReference type="Proteomes" id="UP000065822"/>
    </source>
</evidence>
<dbReference type="EMBL" id="LT906449">
    <property type="protein sequence ID" value="SNV04777.1"/>
    <property type="molecule type" value="Genomic_DNA"/>
</dbReference>
<reference evidence="1 3" key="1">
    <citation type="submission" date="2016-02" db="EMBL/GenBank/DDBJ databases">
        <authorList>
            <person name="Holder M.E."/>
            <person name="Ajami N.J."/>
            <person name="Petrosino J.F."/>
        </authorList>
    </citation>
    <scope>NUCLEOTIDE SEQUENCE [LARGE SCALE GENOMIC DNA]</scope>
    <source>
        <strain evidence="1 3">CCUG 32990</strain>
    </source>
</reference>
<organism evidence="2 4">
    <name type="scientific">Capnocytophaga haemolytica</name>
    <dbReference type="NCBI Taxonomy" id="45243"/>
    <lineage>
        <taxon>Bacteria</taxon>
        <taxon>Pseudomonadati</taxon>
        <taxon>Bacteroidota</taxon>
        <taxon>Flavobacteriia</taxon>
        <taxon>Flavobacteriales</taxon>
        <taxon>Flavobacteriaceae</taxon>
        <taxon>Capnocytophaga</taxon>
    </lineage>
</organism>
<name>A0AAX2GXP9_9FLAO</name>
<dbReference type="AlphaFoldDB" id="A0AAX2GXP9"/>
<dbReference type="KEGG" id="chg:AXF12_06115"/>
<protein>
    <submittedName>
        <fullName evidence="2">Uncharacterized protein</fullName>
    </submittedName>
</protein>
<evidence type="ECO:0000313" key="2">
    <source>
        <dbReference type="EMBL" id="SNV04777.1"/>
    </source>
</evidence>
<proteinExistence type="predicted"/>
<evidence type="ECO:0000313" key="4">
    <source>
        <dbReference type="Proteomes" id="UP000215539"/>
    </source>
</evidence>
<accession>A0AAX2GXP9</accession>